<protein>
    <submittedName>
        <fullName evidence="1">Uncharacterized protein</fullName>
    </submittedName>
</protein>
<comment type="caution">
    <text evidence="1">The sequence shown here is derived from an EMBL/GenBank/DDBJ whole genome shotgun (WGS) entry which is preliminary data.</text>
</comment>
<dbReference type="Proteomes" id="UP000549113">
    <property type="component" value="Unassembled WGS sequence"/>
</dbReference>
<name>A0AA40VNJ6_9MICO</name>
<organism evidence="1 2">
    <name type="scientific">Microbacterium invictum</name>
    <dbReference type="NCBI Taxonomy" id="515415"/>
    <lineage>
        <taxon>Bacteria</taxon>
        <taxon>Bacillati</taxon>
        <taxon>Actinomycetota</taxon>
        <taxon>Actinomycetes</taxon>
        <taxon>Micrococcales</taxon>
        <taxon>Microbacteriaceae</taxon>
        <taxon>Microbacterium</taxon>
    </lineage>
</organism>
<dbReference type="AlphaFoldDB" id="A0AA40VNJ6"/>
<dbReference type="Gene3D" id="3.30.360.10">
    <property type="entry name" value="Dihydrodipicolinate Reductase, domain 2"/>
    <property type="match status" value="1"/>
</dbReference>
<gene>
    <name evidence="1" type="ORF">BKA10_003230</name>
</gene>
<evidence type="ECO:0000313" key="2">
    <source>
        <dbReference type="Proteomes" id="UP000549113"/>
    </source>
</evidence>
<keyword evidence="2" id="KW-1185">Reference proteome</keyword>
<reference evidence="1 2" key="1">
    <citation type="submission" date="2020-08" db="EMBL/GenBank/DDBJ databases">
        <title>Sequencing the genomes of 1000 actinobacteria strains.</title>
        <authorList>
            <person name="Klenk H.-P."/>
        </authorList>
    </citation>
    <scope>NUCLEOTIDE SEQUENCE [LARGE SCALE GENOMIC DNA]</scope>
    <source>
        <strain evidence="1 2">DSM 19600</strain>
    </source>
</reference>
<dbReference type="EMBL" id="JACIFH010000001">
    <property type="protein sequence ID" value="MBB4141436.1"/>
    <property type="molecule type" value="Genomic_DNA"/>
</dbReference>
<evidence type="ECO:0000313" key="1">
    <source>
        <dbReference type="EMBL" id="MBB4141436.1"/>
    </source>
</evidence>
<proteinExistence type="predicted"/>
<sequence>MWGSRTESTDAAILTRSDGDVETISVPTVSPVAAEADAVIRALRDERAEVPEMPWAETRAVARLLEGWLTGIH</sequence>
<dbReference type="RefSeq" id="WP_241740021.1">
    <property type="nucleotide sequence ID" value="NZ_BAABCO010000003.1"/>
</dbReference>
<accession>A0AA40VNJ6</accession>